<dbReference type="AlphaFoldDB" id="A0A9P9YRQ4"/>
<gene>
    <name evidence="1" type="ORF">M5D96_006120</name>
</gene>
<accession>A0A9P9YRQ4</accession>
<dbReference type="Proteomes" id="UP001059596">
    <property type="component" value="Unassembled WGS sequence"/>
</dbReference>
<keyword evidence="2" id="KW-1185">Reference proteome</keyword>
<proteinExistence type="predicted"/>
<protein>
    <recommendedName>
        <fullName evidence="3">F-box domain-containing protein</fullName>
    </recommendedName>
</protein>
<dbReference type="SUPFAM" id="SSF81383">
    <property type="entry name" value="F-box domain"/>
    <property type="match status" value="1"/>
</dbReference>
<sequence>MFGAGHNESNESPDIQKEWHQGQKAVQLLDLPIDVLDRVMSHLDPWHHKMWRSVSEELKQVHNSFILHHHKCYEVAHREMPMESIRVRDTRIMLQILRQSVGYFVHEGVAESHIVDSLMTFHEELPLSYNDEGIPKADPLTRFLGRFLLDLELSTDDKREVQDRRLHYTMAVFGLLKWQFRKFKVSQCGMKLLHWHLQVELANICFGGIDEREDKSRFIENVKRIYFINIIAELLFYDKMNKNFWGHKNTDNFICTYGIGPSSSDNSRLLLKFVVYAPKSVVDLLQDVIAGKDDPSKPFQMPPESDFSAHVEIKSVCARKFMYSGTLHLNILRLAELV</sequence>
<name>A0A9P9YRQ4_9MUSC</name>
<organism evidence="1 2">
    <name type="scientific">Drosophila gunungcola</name>
    <name type="common">fruit fly</name>
    <dbReference type="NCBI Taxonomy" id="103775"/>
    <lineage>
        <taxon>Eukaryota</taxon>
        <taxon>Metazoa</taxon>
        <taxon>Ecdysozoa</taxon>
        <taxon>Arthropoda</taxon>
        <taxon>Hexapoda</taxon>
        <taxon>Insecta</taxon>
        <taxon>Pterygota</taxon>
        <taxon>Neoptera</taxon>
        <taxon>Endopterygota</taxon>
        <taxon>Diptera</taxon>
        <taxon>Brachycera</taxon>
        <taxon>Muscomorpha</taxon>
        <taxon>Ephydroidea</taxon>
        <taxon>Drosophilidae</taxon>
        <taxon>Drosophila</taxon>
        <taxon>Sophophora</taxon>
    </lineage>
</organism>
<evidence type="ECO:0000313" key="1">
    <source>
        <dbReference type="EMBL" id="KAI8041851.1"/>
    </source>
</evidence>
<dbReference type="EMBL" id="JAMKOV010000003">
    <property type="protein sequence ID" value="KAI8041851.1"/>
    <property type="molecule type" value="Genomic_DNA"/>
</dbReference>
<evidence type="ECO:0008006" key="3">
    <source>
        <dbReference type="Google" id="ProtNLM"/>
    </source>
</evidence>
<reference evidence="1" key="1">
    <citation type="journal article" date="2023" name="Genome Biol. Evol.">
        <title>Long-read-based Genome Assembly of Drosophila gunungcola Reveals Fewer Chemosensory Genes in Flower-breeding Species.</title>
        <authorList>
            <person name="Negi A."/>
            <person name="Liao B.Y."/>
            <person name="Yeh S.D."/>
        </authorList>
    </citation>
    <scope>NUCLEOTIDE SEQUENCE</scope>
    <source>
        <strain evidence="1">Sukarami</strain>
    </source>
</reference>
<evidence type="ECO:0000313" key="2">
    <source>
        <dbReference type="Proteomes" id="UP001059596"/>
    </source>
</evidence>
<comment type="caution">
    <text evidence="1">The sequence shown here is derived from an EMBL/GenBank/DDBJ whole genome shotgun (WGS) entry which is preliminary data.</text>
</comment>
<dbReference type="InterPro" id="IPR036047">
    <property type="entry name" value="F-box-like_dom_sf"/>
</dbReference>